<proteinExistence type="predicted"/>
<protein>
    <submittedName>
        <fullName evidence="1">Plasmid mobilization relaxosome protein MobC</fullName>
    </submittedName>
</protein>
<reference evidence="1" key="1">
    <citation type="submission" date="2019-06" db="EMBL/GenBank/DDBJ databases">
        <title>Draft genome sequence of Bacillus sp. strain MHSD28.</title>
        <authorList>
            <person name="Makuwa S.C."/>
            <person name="Serepa-Dlamini M.H."/>
        </authorList>
    </citation>
    <scope>NUCLEOTIDE SEQUENCE</scope>
    <source>
        <strain evidence="1">MHSD28</strain>
    </source>
</reference>
<dbReference type="Proteomes" id="UP000317636">
    <property type="component" value="Unassembled WGS sequence"/>
</dbReference>
<keyword evidence="2" id="KW-1185">Reference proteome</keyword>
<gene>
    <name evidence="1" type="ORF">FJ659_28605</name>
</gene>
<organism evidence="1 2">
    <name type="scientific">Bacillus dicomae</name>
    <dbReference type="NCBI Taxonomy" id="3088378"/>
    <lineage>
        <taxon>Bacteria</taxon>
        <taxon>Bacillati</taxon>
        <taxon>Bacillota</taxon>
        <taxon>Bacilli</taxon>
        <taxon>Bacillales</taxon>
        <taxon>Bacillaceae</taxon>
        <taxon>Bacillus</taxon>
        <taxon>Bacillus cereus group</taxon>
    </lineage>
</organism>
<evidence type="ECO:0000313" key="1">
    <source>
        <dbReference type="EMBL" id="TPV37242.1"/>
    </source>
</evidence>
<comment type="caution">
    <text evidence="1">The sequence shown here is derived from an EMBL/GenBank/DDBJ whole genome shotgun (WGS) entry which is preliminary data.</text>
</comment>
<feature type="non-terminal residue" evidence="1">
    <location>
        <position position="1"/>
    </location>
</feature>
<name>A0AC61SXI3_9BACI</name>
<evidence type="ECO:0000313" key="2">
    <source>
        <dbReference type="Proteomes" id="UP000317636"/>
    </source>
</evidence>
<accession>A0AC61SXI3</accession>
<sequence length="35" mass="4115">MRQSNRLSGATLEGMIEKNLKEVQRELEALWQQLN</sequence>
<dbReference type="EMBL" id="VHIV01000019">
    <property type="protein sequence ID" value="TPV37242.1"/>
    <property type="molecule type" value="Genomic_DNA"/>
</dbReference>